<gene>
    <name evidence="1" type="ORF">A8C75_06705</name>
</gene>
<evidence type="ECO:0000313" key="2">
    <source>
        <dbReference type="Proteomes" id="UP000078070"/>
    </source>
</evidence>
<proteinExistence type="predicted"/>
<accession>A0A1A9EWM1</accession>
<dbReference type="GO" id="GO:0003676">
    <property type="term" value="F:nucleic acid binding"/>
    <property type="evidence" value="ECO:0007669"/>
    <property type="project" value="InterPro"/>
</dbReference>
<dbReference type="STRING" id="1821621.A8C75_06705"/>
<dbReference type="InterPro" id="IPR011856">
    <property type="entry name" value="tRNA_endonuc-like_dom_sf"/>
</dbReference>
<sequence>MAIHDLTPITYLCIASEFNLPELEACLAMRPSHLILIVSDFPKAQQGAKRLAAVLKTELPGVQIHRPDTEAALNGEDIAAVLHWVASTLKPYLSKHTPTDNASILNFTGGTKALSMALLTSLDCQQLHYKGIGQNKIQVLQLHNNQWQSDRAPLLPVTASPLQVARLYAGDVRVGGGLRDSEHLTGPLAAALWEGLEQREPGLLQLFDALERIWSAGRDNPAYKRADLELLFCDFLQDEKLLPSMHAWLQQFSALAPRQFRLEASRLILPGNGARKSGKDLRKWICGDWLEELAFLWLKEAGIPPEHMARGVVVSDEITGVSETGRETDLFVHHEGISYLVEIKADLPPETEIRSVEHQLSSLGNRLGKTRKLLFIGPQFREKLSQKKHWDLFEARFEGSEITLCSDRNSLLQALKLT</sequence>
<dbReference type="Gene3D" id="3.40.1350.10">
    <property type="match status" value="1"/>
</dbReference>
<reference evidence="2" key="1">
    <citation type="submission" date="2016-05" db="EMBL/GenBank/DDBJ databases">
        <authorList>
            <person name="Baek K."/>
            <person name="Yang S.-J."/>
        </authorList>
    </citation>
    <scope>NUCLEOTIDE SEQUENCE [LARGE SCALE GENOMIC DNA]</scope>
    <source>
        <strain evidence="2">ST58-10</strain>
    </source>
</reference>
<evidence type="ECO:0000313" key="1">
    <source>
        <dbReference type="EMBL" id="ANG62212.1"/>
    </source>
</evidence>
<organism evidence="1 2">
    <name type="scientific">Marinobacterium aestuarii</name>
    <dbReference type="NCBI Taxonomy" id="1821621"/>
    <lineage>
        <taxon>Bacteria</taxon>
        <taxon>Pseudomonadati</taxon>
        <taxon>Pseudomonadota</taxon>
        <taxon>Gammaproteobacteria</taxon>
        <taxon>Oceanospirillales</taxon>
        <taxon>Oceanospirillaceae</taxon>
        <taxon>Marinobacterium</taxon>
    </lineage>
</organism>
<reference evidence="1 2" key="2">
    <citation type="journal article" date="2018" name="Int. J. Syst. Evol. Microbiol.">
        <title>Marinobacterium aestuarii sp. nov., a benzene-degrading marine bacterium isolated from estuary sediment.</title>
        <authorList>
            <person name="Bae S.S."/>
            <person name="Jung J."/>
            <person name="Chung D."/>
            <person name="Baek K."/>
        </authorList>
    </citation>
    <scope>NUCLEOTIDE SEQUENCE [LARGE SCALE GENOMIC DNA]</scope>
    <source>
        <strain evidence="1 2">ST58-10</strain>
    </source>
</reference>
<dbReference type="Gene3D" id="3.40.50.10770">
    <property type="entry name" value="Hypothetical protein VC1899 like domain (Restriction endonuclease-like)"/>
    <property type="match status" value="1"/>
</dbReference>
<keyword evidence="2" id="KW-1185">Reference proteome</keyword>
<dbReference type="KEGG" id="mars:A8C75_06705"/>
<protein>
    <submittedName>
        <fullName evidence="1">Uncharacterized protein</fullName>
    </submittedName>
</protein>
<dbReference type="Proteomes" id="UP000078070">
    <property type="component" value="Chromosome"/>
</dbReference>
<name>A0A1A9EWM1_9GAMM</name>
<dbReference type="AlphaFoldDB" id="A0A1A9EWM1"/>
<dbReference type="EMBL" id="CP015839">
    <property type="protein sequence ID" value="ANG62212.1"/>
    <property type="molecule type" value="Genomic_DNA"/>
</dbReference>